<dbReference type="Pfam" id="PF25794">
    <property type="entry name" value="SACS"/>
    <property type="match status" value="1"/>
</dbReference>
<proteinExistence type="predicted"/>
<accession>A0ABQ5A7X4</accession>
<sequence length="1590" mass="179223">MEEKEMTILPTVQDKWVSLHQSFGLVCWCDDEELKKEFQNLKNVNFLCLGNLTTEEKQLFQDKVSALFRRLGISSLSEVVTREAIYDGLSDSSCKTSLVSWALPYAQRFIYSNHQNEYSQLKLSGFKKLNCLKIVVVEKLFYRNVVKRFGIESSKRYECSCLLQDNILYATLKSNPISLFTELSRFLAAGIPESPLAKFLDLITTMKESGFTEKQLESHVTNVQNLTLLPNEESQWSVSSMPSPVDDKITPTANSGLSLVDVNSPKSTPKKYGNVSKTKPVDTDKMRSSMPSPVDDKITPTASLGLSLDDVNTPQSTPKKYGNASKTKPVDKMSQDVTKDSIESNGERIIEQSPASTTPSVMLEEGEALKDQSGTGIDTQFSEMQIGFIRQSDHGKGIVSSDVNAGFSSINTEIDELSLGTVTTQQANGVKGSGQSYDIAVKGKYSINEEEAAKIIENIRREEFGLDPAFSAIEENFLKKQNARLGRALQRLSVDLYSQDSHFLLELIQNADDNMYPCDVEPTLTFILQETGVIVLNNEQGFSVENIKALCDVGDSTKKEPSAGYIGKKGIGFKSVFRVTDAPEIHSNGFHFKFDTSEGEIGYVLPTNVPPCDINMFSKMVSVHSDPTDEKDWNTCIMLPFKSKKNEDLSVEKLSSMFFDLRPSLLLFLHRLKCIKFRNLLDDSLIVMRKEAVGNGIVNVSTGKDKLTWFVESRKLKSSHIREDVETTEISVALTLEYDSSNGNYIPKLDQQRVFAFLPLRDYGLKFIVQADFVLTSSREEVNKDSPWNKFLLSELPNLFVSAEQSFCSLPCFKENPAKGVSVFMSFVPLVGEVDGFFSQLPRKIISKLRNSKCLLLEGDNNEWVPPSNLLRNWTEETRSLLPESLIKELLGVGVGYLNKDTVLTDSLAQALHIEECGPKFLIRIMSSLCASSLKSMGLSWISSWLNVLFLMSGNGIQAEVISSLYQLRFIPLVDGTYASLQDGQIWLHTDPDPDHRFEAFGKLYTKLLVVNPALLSDSHAENVTQMLYKVGVQRLSEHEVLKKHFLPAISNEIYMRENTGLITELLSFIMFHLETSCHECLVEKEYILSQLRNYAFISTNHGYKRLADVPIHFSKEFGNLIDMSKLVSGTDMNWFEIDKSYLEHAVYKSSPAATSKLKKFLQELGVTDFVKIMKVEKCVEEIPHTILKNMMLDDCISPGATITDYDSQELWHLLSHVSSKSFCSTNGQYKPFKSCVIRILHSVQWLASSMDDQLHFPSELFHNCEAVYGVLGDNAPYCIPKVKNVKLLNDIGLKNTVHLDEALTVLEAWRRSKKPFRASISQMSKLYTYIWNEMSNSKQKIVENLHSQAFIFVPCSFGSTNEVVSGLFLSPTEVYWHDSIVSSMEQAKSTHPQFGQPATQRPFSKMLCNVYAGLQYFFVNEFGVAENPPLRSYLQLLLQLSTESSPSQASKTVFLVFQKWSDGLDSGVLSSDDVDYMKKIMEEKEMKILPTVKNKWVSLHQSFGLICWCDDEELRKEFMNLNGIDFLRFGELTDLEKQMLQTKVSVLFQRRTLAKSVTFISSTNPFCYCIPVTPKCLATSLFIHCCVDL</sequence>
<dbReference type="InterPro" id="IPR052957">
    <property type="entry name" value="Auxin_embryo_med"/>
</dbReference>
<evidence type="ECO:0000259" key="2">
    <source>
        <dbReference type="Pfam" id="PF25794"/>
    </source>
</evidence>
<dbReference type="Proteomes" id="UP001151760">
    <property type="component" value="Unassembled WGS sequence"/>
</dbReference>
<evidence type="ECO:0000313" key="4">
    <source>
        <dbReference type="Proteomes" id="UP001151760"/>
    </source>
</evidence>
<feature type="region of interest" description="Disordered" evidence="1">
    <location>
        <begin position="251"/>
        <end position="361"/>
    </location>
</feature>
<organism evidence="3 4">
    <name type="scientific">Tanacetum coccineum</name>
    <dbReference type="NCBI Taxonomy" id="301880"/>
    <lineage>
        <taxon>Eukaryota</taxon>
        <taxon>Viridiplantae</taxon>
        <taxon>Streptophyta</taxon>
        <taxon>Embryophyta</taxon>
        <taxon>Tracheophyta</taxon>
        <taxon>Spermatophyta</taxon>
        <taxon>Magnoliopsida</taxon>
        <taxon>eudicotyledons</taxon>
        <taxon>Gunneridae</taxon>
        <taxon>Pentapetalae</taxon>
        <taxon>asterids</taxon>
        <taxon>campanulids</taxon>
        <taxon>Asterales</taxon>
        <taxon>Asteraceae</taxon>
        <taxon>Asteroideae</taxon>
        <taxon>Anthemideae</taxon>
        <taxon>Anthemidinae</taxon>
        <taxon>Tanacetum</taxon>
    </lineage>
</organism>
<reference evidence="3" key="1">
    <citation type="journal article" date="2022" name="Int. J. Mol. Sci.">
        <title>Draft Genome of Tanacetum Coccineum: Genomic Comparison of Closely Related Tanacetum-Family Plants.</title>
        <authorList>
            <person name="Yamashiro T."/>
            <person name="Shiraishi A."/>
            <person name="Nakayama K."/>
            <person name="Satake H."/>
        </authorList>
    </citation>
    <scope>NUCLEOTIDE SEQUENCE</scope>
</reference>
<dbReference type="PANTHER" id="PTHR32387:SF0">
    <property type="entry name" value="PROTEIN NO VEIN"/>
    <property type="match status" value="1"/>
</dbReference>
<dbReference type="InterPro" id="IPR058210">
    <property type="entry name" value="SACS/Nov_dom"/>
</dbReference>
<feature type="compositionally biased region" description="Basic and acidic residues" evidence="1">
    <location>
        <begin position="328"/>
        <end position="350"/>
    </location>
</feature>
<dbReference type="InterPro" id="IPR036890">
    <property type="entry name" value="HATPase_C_sf"/>
</dbReference>
<evidence type="ECO:0000256" key="1">
    <source>
        <dbReference type="SAM" id="MobiDB-lite"/>
    </source>
</evidence>
<protein>
    <submittedName>
        <fullName evidence="3">Histidine kinase-, DNA gyrase B-, and HSP90-like ATPase family protein</fullName>
    </submittedName>
</protein>
<reference evidence="3" key="2">
    <citation type="submission" date="2022-01" db="EMBL/GenBank/DDBJ databases">
        <authorList>
            <person name="Yamashiro T."/>
            <person name="Shiraishi A."/>
            <person name="Satake H."/>
            <person name="Nakayama K."/>
        </authorList>
    </citation>
    <scope>NUCLEOTIDE SEQUENCE</scope>
</reference>
<dbReference type="EMBL" id="BQNB010011982">
    <property type="protein sequence ID" value="GJS97671.1"/>
    <property type="molecule type" value="Genomic_DNA"/>
</dbReference>
<dbReference type="Gene3D" id="3.30.565.10">
    <property type="entry name" value="Histidine kinase-like ATPase, C-terminal domain"/>
    <property type="match status" value="1"/>
</dbReference>
<comment type="caution">
    <text evidence="3">The sequence shown here is derived from an EMBL/GenBank/DDBJ whole genome shotgun (WGS) entry which is preliminary data.</text>
</comment>
<dbReference type="PANTHER" id="PTHR32387">
    <property type="entry name" value="WU:FJ29H11"/>
    <property type="match status" value="1"/>
</dbReference>
<name>A0ABQ5A7X4_9ASTR</name>
<keyword evidence="4" id="KW-1185">Reference proteome</keyword>
<dbReference type="SUPFAM" id="SSF55874">
    <property type="entry name" value="ATPase domain of HSP90 chaperone/DNA topoisomerase II/histidine kinase"/>
    <property type="match status" value="1"/>
</dbReference>
<evidence type="ECO:0000313" key="3">
    <source>
        <dbReference type="EMBL" id="GJS97671.1"/>
    </source>
</evidence>
<gene>
    <name evidence="3" type="ORF">Tco_0804639</name>
</gene>
<dbReference type="NCBIfam" id="NF047352">
    <property type="entry name" value="P_loop_sacsin"/>
    <property type="match status" value="1"/>
</dbReference>
<feature type="compositionally biased region" description="Polar residues" evidence="1">
    <location>
        <begin position="300"/>
        <end position="318"/>
    </location>
</feature>
<feature type="domain" description="Sacsin/Nov" evidence="2">
    <location>
        <begin position="534"/>
        <end position="679"/>
    </location>
</feature>